<feature type="non-terminal residue" evidence="2">
    <location>
        <position position="1"/>
    </location>
</feature>
<dbReference type="GO" id="GO:0030301">
    <property type="term" value="P:cholesterol transport"/>
    <property type="evidence" value="ECO:0007669"/>
    <property type="project" value="TreeGrafter"/>
</dbReference>
<dbReference type="GO" id="GO:0034361">
    <property type="term" value="C:very-low-density lipoprotein particle"/>
    <property type="evidence" value="ECO:0007669"/>
    <property type="project" value="TreeGrafter"/>
</dbReference>
<dbReference type="PANTHER" id="PTHR13769">
    <property type="entry name" value="APOLIPOPROTEIN B"/>
    <property type="match status" value="1"/>
</dbReference>
<sequence length="67" mass="7504">SASCTETHVYLPFSHLDNGISSVVTQELSFQGVKRISTRTFDAERLQAKPLHFQDPEDKSPVQTKEA</sequence>
<feature type="non-terminal residue" evidence="2">
    <location>
        <position position="67"/>
    </location>
</feature>
<dbReference type="AlphaFoldDB" id="A0A1A8AN52"/>
<proteinExistence type="predicted"/>
<dbReference type="InterPro" id="IPR015819">
    <property type="entry name" value="Lipid_transp_b-sht_shell"/>
</dbReference>
<dbReference type="GO" id="GO:0006642">
    <property type="term" value="P:triglyceride mobilization"/>
    <property type="evidence" value="ECO:0007669"/>
    <property type="project" value="TreeGrafter"/>
</dbReference>
<name>A0A1A8AN52_NOTFU</name>
<gene>
    <name evidence="2" type="primary">APOB</name>
</gene>
<dbReference type="GO" id="GO:0034359">
    <property type="term" value="C:mature chylomicron"/>
    <property type="evidence" value="ECO:0007669"/>
    <property type="project" value="TreeGrafter"/>
</dbReference>
<dbReference type="SUPFAM" id="SSF56968">
    <property type="entry name" value="Lipovitellin-phosvitin complex, beta-sheet shell regions"/>
    <property type="match status" value="1"/>
</dbReference>
<dbReference type="InterPro" id="IPR052418">
    <property type="entry name" value="Apolipoprotein_B"/>
</dbReference>
<protein>
    <submittedName>
        <fullName evidence="2">Apolipoprotein B (Including Ag(X) antigen)</fullName>
    </submittedName>
</protein>
<dbReference type="GO" id="GO:0042953">
    <property type="term" value="P:lipoprotein transport"/>
    <property type="evidence" value="ECO:0007669"/>
    <property type="project" value="TreeGrafter"/>
</dbReference>
<dbReference type="GO" id="GO:0042632">
    <property type="term" value="P:cholesterol homeostasis"/>
    <property type="evidence" value="ECO:0007669"/>
    <property type="project" value="TreeGrafter"/>
</dbReference>
<keyword evidence="2" id="KW-0449">Lipoprotein</keyword>
<reference evidence="2" key="1">
    <citation type="submission" date="2016-05" db="EMBL/GenBank/DDBJ databases">
        <authorList>
            <person name="Lavstsen T."/>
            <person name="Jespersen J.S."/>
        </authorList>
    </citation>
    <scope>NUCLEOTIDE SEQUENCE</scope>
    <source>
        <tissue evidence="2">Brain</tissue>
    </source>
</reference>
<dbReference type="EMBL" id="HADY01017618">
    <property type="protein sequence ID" value="SBP56103.1"/>
    <property type="molecule type" value="Transcribed_RNA"/>
</dbReference>
<reference evidence="2" key="2">
    <citation type="submission" date="2016-06" db="EMBL/GenBank/DDBJ databases">
        <title>The genome of a short-lived fish provides insights into sex chromosome evolution and the genetic control of aging.</title>
        <authorList>
            <person name="Reichwald K."/>
            <person name="Felder M."/>
            <person name="Petzold A."/>
            <person name="Koch P."/>
            <person name="Groth M."/>
            <person name="Platzer M."/>
        </authorList>
    </citation>
    <scope>NUCLEOTIDE SEQUENCE</scope>
    <source>
        <tissue evidence="2">Brain</tissue>
    </source>
</reference>
<dbReference type="PANTHER" id="PTHR13769:SF6">
    <property type="entry name" value="APOLIPOPROTEIN B-100"/>
    <property type="match status" value="1"/>
</dbReference>
<dbReference type="GO" id="GO:0034362">
    <property type="term" value="C:low-density lipoprotein particle"/>
    <property type="evidence" value="ECO:0007669"/>
    <property type="project" value="TreeGrafter"/>
</dbReference>
<evidence type="ECO:0000256" key="1">
    <source>
        <dbReference type="SAM" id="MobiDB-lite"/>
    </source>
</evidence>
<accession>A0A1A8AN52</accession>
<dbReference type="GO" id="GO:0120020">
    <property type="term" value="F:cholesterol transfer activity"/>
    <property type="evidence" value="ECO:0007669"/>
    <property type="project" value="TreeGrafter"/>
</dbReference>
<organism evidence="2">
    <name type="scientific">Nothobranchius furzeri</name>
    <name type="common">Turquoise killifish</name>
    <dbReference type="NCBI Taxonomy" id="105023"/>
    <lineage>
        <taxon>Eukaryota</taxon>
        <taxon>Metazoa</taxon>
        <taxon>Chordata</taxon>
        <taxon>Craniata</taxon>
        <taxon>Vertebrata</taxon>
        <taxon>Euteleostomi</taxon>
        <taxon>Actinopterygii</taxon>
        <taxon>Neopterygii</taxon>
        <taxon>Teleostei</taxon>
        <taxon>Neoteleostei</taxon>
        <taxon>Acanthomorphata</taxon>
        <taxon>Ovalentaria</taxon>
        <taxon>Atherinomorphae</taxon>
        <taxon>Cyprinodontiformes</taxon>
        <taxon>Nothobranchiidae</taxon>
        <taxon>Nothobranchius</taxon>
    </lineage>
</organism>
<dbReference type="GO" id="GO:0050750">
    <property type="term" value="F:low-density lipoprotein particle receptor binding"/>
    <property type="evidence" value="ECO:0007669"/>
    <property type="project" value="TreeGrafter"/>
</dbReference>
<evidence type="ECO:0000313" key="2">
    <source>
        <dbReference type="EMBL" id="SBP56103.1"/>
    </source>
</evidence>
<feature type="region of interest" description="Disordered" evidence="1">
    <location>
        <begin position="47"/>
        <end position="67"/>
    </location>
</feature>